<evidence type="ECO:0000313" key="5">
    <source>
        <dbReference type="Proteomes" id="UP000241462"/>
    </source>
</evidence>
<evidence type="ECO:0000256" key="2">
    <source>
        <dbReference type="ARBA" id="ARBA00022801"/>
    </source>
</evidence>
<evidence type="ECO:0000256" key="1">
    <source>
        <dbReference type="ARBA" id="ARBA00009009"/>
    </source>
</evidence>
<organism evidence="4 5">
    <name type="scientific">Coniella lustricola</name>
    <dbReference type="NCBI Taxonomy" id="2025994"/>
    <lineage>
        <taxon>Eukaryota</taxon>
        <taxon>Fungi</taxon>
        <taxon>Dikarya</taxon>
        <taxon>Ascomycota</taxon>
        <taxon>Pezizomycotina</taxon>
        <taxon>Sordariomycetes</taxon>
        <taxon>Sordariomycetidae</taxon>
        <taxon>Diaporthales</taxon>
        <taxon>Schizoparmaceae</taxon>
        <taxon>Coniella</taxon>
    </lineage>
</organism>
<keyword evidence="2" id="KW-0378">Hydrolase</keyword>
<dbReference type="InParanoid" id="A0A2T3A514"/>
<dbReference type="PANTHER" id="PTHR43283:SF17">
    <property type="entry name" value="(LOVD), PUTATIVE (AFU_ORTHOLOGUE AFUA_5G00920)-RELATED"/>
    <property type="match status" value="1"/>
</dbReference>
<dbReference type="OrthoDB" id="428260at2759"/>
<feature type="domain" description="Beta-lactamase-related" evidence="3">
    <location>
        <begin position="21"/>
        <end position="381"/>
    </location>
</feature>
<dbReference type="Proteomes" id="UP000241462">
    <property type="component" value="Unassembled WGS sequence"/>
</dbReference>
<reference evidence="4 5" key="1">
    <citation type="journal article" date="2018" name="Mycol. Prog.">
        <title>Coniella lustricola, a new species from submerged detritus.</title>
        <authorList>
            <person name="Raudabaugh D.B."/>
            <person name="Iturriaga T."/>
            <person name="Carver A."/>
            <person name="Mondo S."/>
            <person name="Pangilinan J."/>
            <person name="Lipzen A."/>
            <person name="He G."/>
            <person name="Amirebrahimi M."/>
            <person name="Grigoriev I.V."/>
            <person name="Miller A.N."/>
        </authorList>
    </citation>
    <scope>NUCLEOTIDE SEQUENCE [LARGE SCALE GENOMIC DNA]</scope>
    <source>
        <strain evidence="4 5">B22-T-1</strain>
    </source>
</reference>
<dbReference type="InterPro" id="IPR050789">
    <property type="entry name" value="Diverse_Enzym_Activities"/>
</dbReference>
<proteinExistence type="inferred from homology"/>
<dbReference type="SUPFAM" id="SSF56601">
    <property type="entry name" value="beta-lactamase/transpeptidase-like"/>
    <property type="match status" value="1"/>
</dbReference>
<dbReference type="GO" id="GO:0016787">
    <property type="term" value="F:hydrolase activity"/>
    <property type="evidence" value="ECO:0007669"/>
    <property type="project" value="UniProtKB-KW"/>
</dbReference>
<dbReference type="Gene3D" id="3.40.710.10">
    <property type="entry name" value="DD-peptidase/beta-lactamase superfamily"/>
    <property type="match status" value="1"/>
</dbReference>
<comment type="similarity">
    <text evidence="1">Belongs to the class-A beta-lactamase family.</text>
</comment>
<sequence>MEKLDRILESYAAGASAKPGKNELLGVAFVVVDKNGILYQGARGRNSTRPESPKFAVDSVCWVASLTKLVTATCAMQLVQKGLLGLDDDVRPLVPQLADVKVLSGFVGDDIPVLQPNIAPITLRQLLLHTAGFAYGNGDPDMARWTKYVGRNHGDLDGKAEQWNTPLKFPPGQGWYYGTNIDWAGQVIERVTGKTLGKCMSEYLFEPLGMKDTTFQQRALSHARDRLVPVANRDSDSGHLTSSDDYYGPVDPEAESGGAGLYTTASDYSRLLQALLRALAGEHGGPVSQETAAEMLRPQLTDKQRYWLQLIASLFYDGMAADFLPGAPLDHGLSGAINTTDSSGKRRKGSMMWAGMCNAHWFLDPASGIGATLVTNILPHPDKLVTKIWDELERAVYSELLVPSSD</sequence>
<dbReference type="PANTHER" id="PTHR43283">
    <property type="entry name" value="BETA-LACTAMASE-RELATED"/>
    <property type="match status" value="1"/>
</dbReference>
<dbReference type="InterPro" id="IPR012338">
    <property type="entry name" value="Beta-lactam/transpept-like"/>
</dbReference>
<accession>A0A2T3A514</accession>
<dbReference type="AlphaFoldDB" id="A0A2T3A514"/>
<keyword evidence="5" id="KW-1185">Reference proteome</keyword>
<name>A0A2T3A514_9PEZI</name>
<gene>
    <name evidence="4" type="ORF">BD289DRAFT_370622</name>
</gene>
<evidence type="ECO:0000259" key="3">
    <source>
        <dbReference type="Pfam" id="PF00144"/>
    </source>
</evidence>
<protein>
    <submittedName>
        <fullName evidence="4">Beta-lactamase/transpeptidase-like protein</fullName>
    </submittedName>
</protein>
<dbReference type="Pfam" id="PF00144">
    <property type="entry name" value="Beta-lactamase"/>
    <property type="match status" value="1"/>
</dbReference>
<dbReference type="InterPro" id="IPR001466">
    <property type="entry name" value="Beta-lactam-related"/>
</dbReference>
<dbReference type="EMBL" id="KZ678468">
    <property type="protein sequence ID" value="PSR82871.1"/>
    <property type="molecule type" value="Genomic_DNA"/>
</dbReference>
<evidence type="ECO:0000313" key="4">
    <source>
        <dbReference type="EMBL" id="PSR82871.1"/>
    </source>
</evidence>
<dbReference type="STRING" id="2025994.A0A2T3A514"/>